<accession>A0A1V5M6X8</accession>
<dbReference type="Proteomes" id="UP000485484">
    <property type="component" value="Unassembled WGS sequence"/>
</dbReference>
<dbReference type="UniPathway" id="UPA00391"/>
<evidence type="ECO:0000256" key="4">
    <source>
        <dbReference type="ARBA" id="ARBA00048807"/>
    </source>
</evidence>
<comment type="pathway">
    <text evidence="1 5">Purine metabolism; 7-cyano-7-deazaguanine biosynthesis.</text>
</comment>
<comment type="similarity">
    <text evidence="2 5">Belongs to the PTPS family. QueD subfamily.</text>
</comment>
<comment type="catalytic activity">
    <reaction evidence="4 5">
        <text>7,8-dihydroneopterin 3'-triphosphate + H2O = 6-carboxy-5,6,7,8-tetrahydropterin + triphosphate + acetaldehyde + 2 H(+)</text>
        <dbReference type="Rhea" id="RHEA:27966"/>
        <dbReference type="ChEBI" id="CHEBI:15343"/>
        <dbReference type="ChEBI" id="CHEBI:15377"/>
        <dbReference type="ChEBI" id="CHEBI:15378"/>
        <dbReference type="ChEBI" id="CHEBI:18036"/>
        <dbReference type="ChEBI" id="CHEBI:58462"/>
        <dbReference type="ChEBI" id="CHEBI:61032"/>
        <dbReference type="EC" id="4.1.2.50"/>
    </reaction>
</comment>
<dbReference type="PIRSF" id="PIRSF006113">
    <property type="entry name" value="PTP_synth"/>
    <property type="match status" value="1"/>
</dbReference>
<dbReference type="PANTHER" id="PTHR12589:SF8">
    <property type="entry name" value="6-CARBOXY-5,6,7,8-TETRAHYDROPTERIN SYNTHASE"/>
    <property type="match status" value="1"/>
</dbReference>
<dbReference type="Pfam" id="PF01242">
    <property type="entry name" value="PTPS"/>
    <property type="match status" value="1"/>
</dbReference>
<dbReference type="GO" id="GO:0070497">
    <property type="term" value="F:6-carboxytetrahydropterin synthase activity"/>
    <property type="evidence" value="ECO:0007669"/>
    <property type="project" value="UniProtKB-EC"/>
</dbReference>
<dbReference type="SUPFAM" id="SSF55620">
    <property type="entry name" value="Tetrahydrobiopterin biosynthesis enzymes-like"/>
    <property type="match status" value="1"/>
</dbReference>
<dbReference type="EMBL" id="MWAK01000427">
    <property type="protein sequence ID" value="OPZ88983.1"/>
    <property type="molecule type" value="Genomic_DNA"/>
</dbReference>
<feature type="binding site" evidence="7">
    <location>
        <position position="30"/>
    </location>
    <ligand>
        <name>Zn(2+)</name>
        <dbReference type="ChEBI" id="CHEBI:29105"/>
    </ligand>
</feature>
<sequence>MPYEIEVQDYFSAAHQLRGYRGKCEHMHGHNWKVAVALRAGQLDKTGLVLDFTILKRLLRQALKEFDHTVINDHPEFQRQNPTSENLARFLFERLQPRFKKSGLTLARVTVWESIRSRASYYE</sequence>
<comment type="caution">
    <text evidence="8">The sequence shown here is derived from an EMBL/GenBank/DDBJ whole genome shotgun (WGS) entry which is preliminary data.</text>
</comment>
<feature type="active site" description="Charge relay system" evidence="6">
    <location>
        <position position="113"/>
    </location>
</feature>
<dbReference type="InterPro" id="IPR038418">
    <property type="entry name" value="6-PTP_synth/QueD_sf"/>
</dbReference>
<keyword evidence="5 7" id="KW-0479">Metal-binding</keyword>
<dbReference type="GO" id="GO:0046872">
    <property type="term" value="F:metal ion binding"/>
    <property type="evidence" value="ECO:0007669"/>
    <property type="project" value="UniProtKB-KW"/>
</dbReference>
<dbReference type="NCBIfam" id="TIGR03367">
    <property type="entry name" value="queuosine_QueD"/>
    <property type="match status" value="1"/>
</dbReference>
<keyword evidence="5" id="KW-0671">Queuosine biosynthesis</keyword>
<feature type="binding site" evidence="7">
    <location>
        <position position="15"/>
    </location>
    <ligand>
        <name>Zn(2+)</name>
        <dbReference type="ChEBI" id="CHEBI:29105"/>
    </ligand>
</feature>
<name>A0A1V5M6X8_UNCT6</name>
<comment type="cofactor">
    <cofactor evidence="5 7">
        <name>Zn(2+)</name>
        <dbReference type="ChEBI" id="CHEBI:29105"/>
    </cofactor>
    <text evidence="5 7">Binds 1 zinc ion per subunit.</text>
</comment>
<dbReference type="Gene3D" id="3.30.479.10">
    <property type="entry name" value="6-pyruvoyl tetrahydropterin synthase/QueD"/>
    <property type="match status" value="1"/>
</dbReference>
<organism evidence="8">
    <name type="scientific">candidate division TA06 bacterium ADurb.Bin417</name>
    <dbReference type="NCBI Taxonomy" id="1852828"/>
    <lineage>
        <taxon>Bacteria</taxon>
        <taxon>Bacteria division TA06</taxon>
    </lineage>
</organism>
<feature type="binding site" evidence="7">
    <location>
        <position position="28"/>
    </location>
    <ligand>
        <name>Zn(2+)</name>
        <dbReference type="ChEBI" id="CHEBI:29105"/>
    </ligand>
</feature>
<feature type="active site" description="Charge relay system" evidence="6">
    <location>
        <position position="68"/>
    </location>
</feature>
<keyword evidence="5 7" id="KW-0862">Zinc</keyword>
<dbReference type="InterPro" id="IPR007115">
    <property type="entry name" value="6-PTP_synth/QueD"/>
</dbReference>
<dbReference type="PANTHER" id="PTHR12589">
    <property type="entry name" value="PYRUVOYL TETRAHYDROBIOPTERIN SYNTHASE"/>
    <property type="match status" value="1"/>
</dbReference>
<dbReference type="GO" id="GO:0008616">
    <property type="term" value="P:tRNA queuosine(34) biosynthetic process"/>
    <property type="evidence" value="ECO:0007669"/>
    <property type="project" value="UniProtKB-KW"/>
</dbReference>
<proteinExistence type="inferred from homology"/>
<dbReference type="AlphaFoldDB" id="A0A1V5M6X8"/>
<evidence type="ECO:0000256" key="6">
    <source>
        <dbReference type="PIRSR" id="PIRSR006113-1"/>
    </source>
</evidence>
<evidence type="ECO:0000313" key="8">
    <source>
        <dbReference type="EMBL" id="OPZ88983.1"/>
    </source>
</evidence>
<gene>
    <name evidence="8" type="primary">queD</name>
    <name evidence="8" type="ORF">BWY73_01588</name>
</gene>
<evidence type="ECO:0000256" key="2">
    <source>
        <dbReference type="ARBA" id="ARBA00008900"/>
    </source>
</evidence>
<evidence type="ECO:0000256" key="3">
    <source>
        <dbReference type="ARBA" id="ARBA00018141"/>
    </source>
</evidence>
<dbReference type="EC" id="4.-.-.-" evidence="5"/>
<feature type="active site" description="Proton acceptor" evidence="6">
    <location>
        <position position="24"/>
    </location>
</feature>
<reference evidence="8" key="1">
    <citation type="submission" date="2017-02" db="EMBL/GenBank/DDBJ databases">
        <title>Delving into the versatile metabolic prowess of the omnipresent phylum Bacteroidetes.</title>
        <authorList>
            <person name="Nobu M.K."/>
            <person name="Mei R."/>
            <person name="Narihiro T."/>
            <person name="Kuroda K."/>
            <person name="Liu W.-T."/>
        </authorList>
    </citation>
    <scope>NUCLEOTIDE SEQUENCE</scope>
    <source>
        <strain evidence="8">ADurb.Bin417</strain>
    </source>
</reference>
<evidence type="ECO:0000256" key="7">
    <source>
        <dbReference type="PIRSR" id="PIRSR006113-2"/>
    </source>
</evidence>
<evidence type="ECO:0000256" key="5">
    <source>
        <dbReference type="PIRNR" id="PIRNR006113"/>
    </source>
</evidence>
<evidence type="ECO:0000256" key="1">
    <source>
        <dbReference type="ARBA" id="ARBA00005061"/>
    </source>
</evidence>
<keyword evidence="5 8" id="KW-0456">Lyase</keyword>
<protein>
    <recommendedName>
        <fullName evidence="3 5">6-carboxy-5,6,7,8-tetrahydropterin synthase</fullName>
        <ecNumber evidence="5">4.-.-.-</ecNumber>
    </recommendedName>
</protein>